<accession>A0ACC6JCY0</accession>
<comment type="caution">
    <text evidence="1">The sequence shown here is derived from an EMBL/GenBank/DDBJ whole genome shotgun (WGS) entry which is preliminary data.</text>
</comment>
<dbReference type="Proteomes" id="UP001184833">
    <property type="component" value="Unassembled WGS sequence"/>
</dbReference>
<gene>
    <name evidence="1" type="ORF">J2786_003828</name>
</gene>
<sequence>MNRILLFIGMLFIPASTYSQEFYVNTFSVINFTNFTSGVYRFDVSGPTEVPETYCTQNITANEISTDIAIDSNNNLYYVTNSGLLYRKKSTSSICEFLGDFTTGNAAANSLVADSGNYLYAAGTNPNALYRYDINNGTFTEIGNLSDGQTPSGDLFFYESRLFLTTADGIVEINLENPTQSCPFMAINTPNPYAAFSIDYGTYSKAYLITYGNNTSTLSEIDMVNKQIGAPIRTYNHLIYGAAARYNLTSTNTTCSLTPLHTQETSASKTYFNVNNPANGKIICNTNIERNQMIAIQLFDNSGRLTKDFSSQNNIESLNISNLPDGVYILAVTTKKGEKHTKKIIIKS</sequence>
<name>A0ACC6JCY0_9FLAO</name>
<evidence type="ECO:0000313" key="2">
    <source>
        <dbReference type="Proteomes" id="UP001184833"/>
    </source>
</evidence>
<dbReference type="EMBL" id="JAVDQX010000005">
    <property type="protein sequence ID" value="MDR6460694.1"/>
    <property type="molecule type" value="Genomic_DNA"/>
</dbReference>
<protein>
    <submittedName>
        <fullName evidence="1">Uncharacterized protein</fullName>
    </submittedName>
</protein>
<organism evidence="1 2">
    <name type="scientific">Chryseobacterium vietnamense</name>
    <dbReference type="NCBI Taxonomy" id="866785"/>
    <lineage>
        <taxon>Bacteria</taxon>
        <taxon>Pseudomonadati</taxon>
        <taxon>Bacteroidota</taxon>
        <taxon>Flavobacteriia</taxon>
        <taxon>Flavobacteriales</taxon>
        <taxon>Weeksellaceae</taxon>
        <taxon>Chryseobacterium group</taxon>
        <taxon>Chryseobacterium</taxon>
    </lineage>
</organism>
<proteinExistence type="predicted"/>
<keyword evidence="2" id="KW-1185">Reference proteome</keyword>
<evidence type="ECO:0000313" key="1">
    <source>
        <dbReference type="EMBL" id="MDR6460694.1"/>
    </source>
</evidence>
<reference evidence="1" key="1">
    <citation type="submission" date="2023-07" db="EMBL/GenBank/DDBJ databases">
        <title>Sorghum-associated microbial communities from plants grown in Nebraska, USA.</title>
        <authorList>
            <person name="Schachtman D."/>
        </authorList>
    </citation>
    <scope>NUCLEOTIDE SEQUENCE</scope>
    <source>
        <strain evidence="1">DS2329</strain>
    </source>
</reference>